<dbReference type="PANTHER" id="PTHR35046">
    <property type="entry name" value="ZINC KNUCKLE (CCHC-TYPE) FAMILY PROTEIN"/>
    <property type="match status" value="1"/>
</dbReference>
<evidence type="ECO:0000313" key="1">
    <source>
        <dbReference type="EMBL" id="PKI33689.1"/>
    </source>
</evidence>
<name>A0A2I0HPN3_PUNGR</name>
<evidence type="ECO:0008006" key="3">
    <source>
        <dbReference type="Google" id="ProtNLM"/>
    </source>
</evidence>
<dbReference type="STRING" id="22663.A0A2I0HPN3"/>
<evidence type="ECO:0000313" key="2">
    <source>
        <dbReference type="Proteomes" id="UP000233551"/>
    </source>
</evidence>
<dbReference type="Proteomes" id="UP000233551">
    <property type="component" value="Unassembled WGS sequence"/>
</dbReference>
<accession>A0A2I0HPN3</accession>
<dbReference type="EMBL" id="PGOL01006444">
    <property type="protein sequence ID" value="PKI33689.1"/>
    <property type="molecule type" value="Genomic_DNA"/>
</dbReference>
<keyword evidence="2" id="KW-1185">Reference proteome</keyword>
<gene>
    <name evidence="1" type="ORF">CRG98_045918</name>
</gene>
<organism evidence="1 2">
    <name type="scientific">Punica granatum</name>
    <name type="common">Pomegranate</name>
    <dbReference type="NCBI Taxonomy" id="22663"/>
    <lineage>
        <taxon>Eukaryota</taxon>
        <taxon>Viridiplantae</taxon>
        <taxon>Streptophyta</taxon>
        <taxon>Embryophyta</taxon>
        <taxon>Tracheophyta</taxon>
        <taxon>Spermatophyta</taxon>
        <taxon>Magnoliopsida</taxon>
        <taxon>eudicotyledons</taxon>
        <taxon>Gunneridae</taxon>
        <taxon>Pentapetalae</taxon>
        <taxon>rosids</taxon>
        <taxon>malvids</taxon>
        <taxon>Myrtales</taxon>
        <taxon>Lythraceae</taxon>
        <taxon>Punica</taxon>
    </lineage>
</organism>
<reference evidence="1 2" key="1">
    <citation type="submission" date="2017-11" db="EMBL/GenBank/DDBJ databases">
        <title>De-novo sequencing of pomegranate (Punica granatum L.) genome.</title>
        <authorList>
            <person name="Akparov Z."/>
            <person name="Amiraslanov A."/>
            <person name="Hajiyeva S."/>
            <person name="Abbasov M."/>
            <person name="Kaur K."/>
            <person name="Hamwieh A."/>
            <person name="Solovyev V."/>
            <person name="Salamov A."/>
            <person name="Braich B."/>
            <person name="Kosarev P."/>
            <person name="Mahmoud A."/>
            <person name="Hajiyev E."/>
            <person name="Babayeva S."/>
            <person name="Izzatullayeva V."/>
            <person name="Mammadov A."/>
            <person name="Mammadov A."/>
            <person name="Sharifova S."/>
            <person name="Ojaghi J."/>
            <person name="Eynullazada K."/>
            <person name="Bayramov B."/>
            <person name="Abdulazimova A."/>
            <person name="Shahmuradov I."/>
        </authorList>
    </citation>
    <scope>NUCLEOTIDE SEQUENCE [LARGE SCALE GENOMIC DNA]</scope>
    <source>
        <strain evidence="2">cv. AG2017</strain>
        <tissue evidence="1">Leaf</tissue>
    </source>
</reference>
<dbReference type="PANTHER" id="PTHR35046:SF18">
    <property type="entry name" value="RNA-DIRECTED DNA POLYMERASE"/>
    <property type="match status" value="1"/>
</dbReference>
<comment type="caution">
    <text evidence="1">The sequence shown here is derived from an EMBL/GenBank/DDBJ whole genome shotgun (WGS) entry which is preliminary data.</text>
</comment>
<protein>
    <recommendedName>
        <fullName evidence="3">Integrase zinc-binding domain-containing protein</fullName>
    </recommendedName>
</protein>
<proteinExistence type="predicted"/>
<sequence length="156" mass="17964">MHGSYFWPTIRKEVEKYVQRYGVCNVSKGTTTNAGLYMPLPIPAQPWEDVSKDFVMGLSRTQRVAKAKYKQATDKKRYSMEFEVGDFMWVILTKDHYPAGEYNKLLARTIGHVEVLCVYATSVGIKGYGLVWNNHATKEKGRVDDVLDRDNLRHLE</sequence>
<dbReference type="AlphaFoldDB" id="A0A2I0HPN3"/>